<dbReference type="SUPFAM" id="SSF55811">
    <property type="entry name" value="Nudix"/>
    <property type="match status" value="1"/>
</dbReference>
<dbReference type="EMBL" id="PFFQ01000038">
    <property type="protein sequence ID" value="PIW16342.1"/>
    <property type="molecule type" value="Genomic_DNA"/>
</dbReference>
<keyword evidence="6" id="KW-0004">4Fe-4S</keyword>
<protein>
    <recommendedName>
        <fullName evidence="5 14">Adenine DNA glycosylase</fullName>
        <ecNumber evidence="4 14">3.2.2.31</ecNumber>
    </recommendedName>
</protein>
<comment type="cofactor">
    <cofactor evidence="14">
        <name>[4Fe-4S] cluster</name>
        <dbReference type="ChEBI" id="CHEBI:49883"/>
    </cofactor>
    <text evidence="14">Binds 1 [4Fe-4S] cluster.</text>
</comment>
<gene>
    <name evidence="16" type="primary">mutY</name>
    <name evidence="16" type="ORF">COW36_13510</name>
</gene>
<dbReference type="NCBIfam" id="TIGR01084">
    <property type="entry name" value="mutY"/>
    <property type="match status" value="1"/>
</dbReference>
<dbReference type="PROSITE" id="PS01155">
    <property type="entry name" value="ENDONUCLEASE_III_2"/>
    <property type="match status" value="1"/>
</dbReference>
<dbReference type="InterPro" id="IPR004035">
    <property type="entry name" value="Endouclease-III_FeS-bd_BS"/>
</dbReference>
<dbReference type="InterPro" id="IPR023170">
    <property type="entry name" value="HhH_base_excis_C"/>
</dbReference>
<dbReference type="InterPro" id="IPR003265">
    <property type="entry name" value="HhH-GPD_domain"/>
</dbReference>
<dbReference type="InterPro" id="IPR029119">
    <property type="entry name" value="MutY_C"/>
</dbReference>
<evidence type="ECO:0000256" key="13">
    <source>
        <dbReference type="ARBA" id="ARBA00023295"/>
    </source>
</evidence>
<comment type="caution">
    <text evidence="16">The sequence shown here is derived from an EMBL/GenBank/DDBJ whole genome shotgun (WGS) entry which is preliminary data.</text>
</comment>
<dbReference type="InterPro" id="IPR005760">
    <property type="entry name" value="A/G_AdeGlyc_MutY"/>
</dbReference>
<keyword evidence="10 14" id="KW-0408">Iron</keyword>
<feature type="domain" description="HhH-GPD" evidence="15">
    <location>
        <begin position="40"/>
        <end position="191"/>
    </location>
</feature>
<evidence type="ECO:0000256" key="9">
    <source>
        <dbReference type="ARBA" id="ARBA00022801"/>
    </source>
</evidence>
<dbReference type="InterPro" id="IPR044298">
    <property type="entry name" value="MIG/MutY"/>
</dbReference>
<evidence type="ECO:0000256" key="4">
    <source>
        <dbReference type="ARBA" id="ARBA00012045"/>
    </source>
</evidence>
<evidence type="ECO:0000256" key="8">
    <source>
        <dbReference type="ARBA" id="ARBA00022763"/>
    </source>
</evidence>
<dbReference type="PROSITE" id="PS00764">
    <property type="entry name" value="ENDONUCLEASE_III_1"/>
    <property type="match status" value="1"/>
</dbReference>
<evidence type="ECO:0000256" key="14">
    <source>
        <dbReference type="RuleBase" id="RU365096"/>
    </source>
</evidence>
<keyword evidence="7" id="KW-0479">Metal-binding</keyword>
<dbReference type="GO" id="GO:0046872">
    <property type="term" value="F:metal ion binding"/>
    <property type="evidence" value="ECO:0007669"/>
    <property type="project" value="UniProtKB-UniRule"/>
</dbReference>
<evidence type="ECO:0000313" key="17">
    <source>
        <dbReference type="Proteomes" id="UP000231019"/>
    </source>
</evidence>
<keyword evidence="12" id="KW-0234">DNA repair</keyword>
<evidence type="ECO:0000256" key="10">
    <source>
        <dbReference type="ARBA" id="ARBA00023004"/>
    </source>
</evidence>
<dbReference type="GO" id="GO:0034039">
    <property type="term" value="F:8-oxo-7,8-dihydroguanine DNA N-glycosylase activity"/>
    <property type="evidence" value="ECO:0007669"/>
    <property type="project" value="TreeGrafter"/>
</dbReference>
<dbReference type="InterPro" id="IPR011257">
    <property type="entry name" value="DNA_glycosylase"/>
</dbReference>
<dbReference type="Pfam" id="PF14815">
    <property type="entry name" value="NUDIX_4"/>
    <property type="match status" value="1"/>
</dbReference>
<dbReference type="Gene3D" id="1.10.1670.10">
    <property type="entry name" value="Helix-hairpin-Helix base-excision DNA repair enzymes (C-terminal)"/>
    <property type="match status" value="1"/>
</dbReference>
<accession>A0A2M7G3C8</accession>
<dbReference type="SMART" id="SM00478">
    <property type="entry name" value="ENDO3c"/>
    <property type="match status" value="1"/>
</dbReference>
<dbReference type="EC" id="3.2.2.31" evidence="4 14"/>
<comment type="similarity">
    <text evidence="3 14">Belongs to the Nth/MutY family.</text>
</comment>
<keyword evidence="8 14" id="KW-0227">DNA damage</keyword>
<dbReference type="FunFam" id="1.10.340.30:FF:000002">
    <property type="entry name" value="Adenine DNA glycosylase"/>
    <property type="match status" value="1"/>
</dbReference>
<dbReference type="InterPro" id="IPR004036">
    <property type="entry name" value="Endonuclease-III-like_CS2"/>
</dbReference>
<keyword evidence="11" id="KW-0411">Iron-sulfur</keyword>
<sequence>MKLSPERFRANLLGWFQPELRQMPWRESKDPYQIWVSEIMLQQTQVNTVKPYFKRFLEAFPTLEALAQSPSEKVLKLWEGLGYYSRARNLQKGAQFVLAEFAGEMPSRVEDLLKIPGVGPYTAGAIASIAFDICEPAIDGNVNRVFSRLYAYADPIDKPPAQRWLDQQVRILLDPVRPGDFNQALMELGATVCKPVNPLCQDCPLHTGCLAKIQADPEQFPIKSSKTKIKRLDLQVALIRYQGKYLLRQQRESGIFHQLWVLPWESDLSRLETLILNETGLQIAEPQAIGTVSHTLTHRQLEMQIWAIPELGKRTFPDLPGHWSWHDPCQNQAQAIPVAHQKIFKFLKEMPLFFS</sequence>
<name>A0A2M7G3C8_9BACT</name>
<dbReference type="GO" id="GO:0000701">
    <property type="term" value="F:purine-specific mismatch base pair DNA N-glycosylase activity"/>
    <property type="evidence" value="ECO:0007669"/>
    <property type="project" value="UniProtKB-EC"/>
</dbReference>
<dbReference type="GO" id="GO:0032357">
    <property type="term" value="F:oxidized purine DNA binding"/>
    <property type="evidence" value="ECO:0007669"/>
    <property type="project" value="TreeGrafter"/>
</dbReference>
<dbReference type="Pfam" id="PF00730">
    <property type="entry name" value="HhH-GPD"/>
    <property type="match status" value="1"/>
</dbReference>
<dbReference type="GO" id="GO:0006284">
    <property type="term" value="P:base-excision repair"/>
    <property type="evidence" value="ECO:0007669"/>
    <property type="project" value="UniProtKB-UniRule"/>
</dbReference>
<evidence type="ECO:0000256" key="12">
    <source>
        <dbReference type="ARBA" id="ARBA00023204"/>
    </source>
</evidence>
<evidence type="ECO:0000256" key="1">
    <source>
        <dbReference type="ARBA" id="ARBA00000843"/>
    </source>
</evidence>
<dbReference type="InterPro" id="IPR015797">
    <property type="entry name" value="NUDIX_hydrolase-like_dom_sf"/>
</dbReference>
<organism evidence="16 17">
    <name type="scientific">bacterium (Candidatus Blackallbacteria) CG17_big_fil_post_rev_8_21_14_2_50_48_46</name>
    <dbReference type="NCBI Taxonomy" id="2014261"/>
    <lineage>
        <taxon>Bacteria</taxon>
        <taxon>Candidatus Blackallbacteria</taxon>
    </lineage>
</organism>
<evidence type="ECO:0000259" key="15">
    <source>
        <dbReference type="SMART" id="SM00478"/>
    </source>
</evidence>
<dbReference type="InterPro" id="IPR000445">
    <property type="entry name" value="HhH_motif"/>
</dbReference>
<keyword evidence="9" id="KW-0378">Hydrolase</keyword>
<evidence type="ECO:0000256" key="2">
    <source>
        <dbReference type="ARBA" id="ARBA00002933"/>
    </source>
</evidence>
<dbReference type="CDD" id="cd00056">
    <property type="entry name" value="ENDO3c"/>
    <property type="match status" value="1"/>
</dbReference>
<dbReference type="Pfam" id="PF00633">
    <property type="entry name" value="HHH"/>
    <property type="match status" value="1"/>
</dbReference>
<dbReference type="PANTHER" id="PTHR42944">
    <property type="entry name" value="ADENINE DNA GLYCOSYLASE"/>
    <property type="match status" value="1"/>
</dbReference>
<reference evidence="16 17" key="1">
    <citation type="submission" date="2017-09" db="EMBL/GenBank/DDBJ databases">
        <title>Depth-based differentiation of microbial function through sediment-hosted aquifers and enrichment of novel symbionts in the deep terrestrial subsurface.</title>
        <authorList>
            <person name="Probst A.J."/>
            <person name="Ladd B."/>
            <person name="Jarett J.K."/>
            <person name="Geller-Mcgrath D.E."/>
            <person name="Sieber C.M."/>
            <person name="Emerson J.B."/>
            <person name="Anantharaman K."/>
            <person name="Thomas B.C."/>
            <person name="Malmstrom R."/>
            <person name="Stieglmeier M."/>
            <person name="Klingl A."/>
            <person name="Woyke T."/>
            <person name="Ryan C.M."/>
            <person name="Banfield J.F."/>
        </authorList>
    </citation>
    <scope>NUCLEOTIDE SEQUENCE [LARGE SCALE GENOMIC DNA]</scope>
    <source>
        <strain evidence="16">CG17_big_fil_post_rev_8_21_14_2_50_48_46</strain>
    </source>
</reference>
<comment type="catalytic activity">
    <reaction evidence="1 14">
        <text>Hydrolyzes free adenine bases from 7,8-dihydro-8-oxoguanine:adenine mismatched double-stranded DNA, leaving an apurinic site.</text>
        <dbReference type="EC" id="3.2.2.31"/>
    </reaction>
</comment>
<dbReference type="GO" id="GO:0035485">
    <property type="term" value="F:adenine/guanine mispair binding"/>
    <property type="evidence" value="ECO:0007669"/>
    <property type="project" value="TreeGrafter"/>
</dbReference>
<evidence type="ECO:0000256" key="5">
    <source>
        <dbReference type="ARBA" id="ARBA00022023"/>
    </source>
</evidence>
<dbReference type="SUPFAM" id="SSF48150">
    <property type="entry name" value="DNA-glycosylase"/>
    <property type="match status" value="1"/>
</dbReference>
<proteinExistence type="inferred from homology"/>
<dbReference type="AlphaFoldDB" id="A0A2M7G3C8"/>
<evidence type="ECO:0000256" key="7">
    <source>
        <dbReference type="ARBA" id="ARBA00022723"/>
    </source>
</evidence>
<comment type="function">
    <text evidence="2">Adenine glycosylase active on G-A mispairs. MutY also corrects error-prone DNA synthesis past GO lesions which are due to the oxidatively damaged form of guanine: 7,8-dihydro-8-oxoguanine (8-oxo-dGTP).</text>
</comment>
<dbReference type="GO" id="GO:0051539">
    <property type="term" value="F:4 iron, 4 sulfur cluster binding"/>
    <property type="evidence" value="ECO:0007669"/>
    <property type="project" value="UniProtKB-UniRule"/>
</dbReference>
<dbReference type="Gene3D" id="1.10.340.30">
    <property type="entry name" value="Hypothetical protein, domain 2"/>
    <property type="match status" value="1"/>
</dbReference>
<dbReference type="Proteomes" id="UP000231019">
    <property type="component" value="Unassembled WGS sequence"/>
</dbReference>
<evidence type="ECO:0000313" key="16">
    <source>
        <dbReference type="EMBL" id="PIW16342.1"/>
    </source>
</evidence>
<dbReference type="GO" id="GO:0006298">
    <property type="term" value="P:mismatch repair"/>
    <property type="evidence" value="ECO:0007669"/>
    <property type="project" value="TreeGrafter"/>
</dbReference>
<evidence type="ECO:0000256" key="3">
    <source>
        <dbReference type="ARBA" id="ARBA00008343"/>
    </source>
</evidence>
<dbReference type="PANTHER" id="PTHR42944:SF1">
    <property type="entry name" value="ADENINE DNA GLYCOSYLASE"/>
    <property type="match status" value="1"/>
</dbReference>
<evidence type="ECO:0000256" key="6">
    <source>
        <dbReference type="ARBA" id="ARBA00022485"/>
    </source>
</evidence>
<dbReference type="Gene3D" id="3.90.79.10">
    <property type="entry name" value="Nucleoside Triphosphate Pyrophosphohydrolase"/>
    <property type="match status" value="1"/>
</dbReference>
<evidence type="ECO:0000256" key="11">
    <source>
        <dbReference type="ARBA" id="ARBA00023014"/>
    </source>
</evidence>
<dbReference type="CDD" id="cd03431">
    <property type="entry name" value="NUDIX_DNA_Glycosylase_C-MutY"/>
    <property type="match status" value="1"/>
</dbReference>
<keyword evidence="13 14" id="KW-0326">Glycosidase</keyword>